<gene>
    <name evidence="5" type="ORF">OPKNFCMD_5372</name>
</gene>
<dbReference type="EC" id="3.1.3.2" evidence="1"/>
<name>A0ABQ4R4I9_9HYPH</name>
<feature type="chain" id="PRO_5046616497" description="Acid phosphatase" evidence="3">
    <location>
        <begin position="24"/>
        <end position="281"/>
    </location>
</feature>
<dbReference type="InterPro" id="IPR000326">
    <property type="entry name" value="PAP2/HPO"/>
</dbReference>
<dbReference type="CDD" id="cd03397">
    <property type="entry name" value="PAP2_acid_phosphatase"/>
    <property type="match status" value="1"/>
</dbReference>
<protein>
    <recommendedName>
        <fullName evidence="1">Acid phosphatase</fullName>
        <ecNumber evidence="1">3.1.3.2</ecNumber>
    </recommendedName>
</protein>
<evidence type="ECO:0000313" key="5">
    <source>
        <dbReference type="EMBL" id="GJD52606.1"/>
    </source>
</evidence>
<dbReference type="Proteomes" id="UP001055167">
    <property type="component" value="Unassembled WGS sequence"/>
</dbReference>
<dbReference type="Pfam" id="PF01569">
    <property type="entry name" value="PAP2"/>
    <property type="match status" value="1"/>
</dbReference>
<keyword evidence="6" id="KW-1185">Reference proteome</keyword>
<evidence type="ECO:0000259" key="4">
    <source>
        <dbReference type="SMART" id="SM00014"/>
    </source>
</evidence>
<sequence length="281" mass="29375">MRRSILVLAVLALAGAPVPAARAREAPEAAPPVAADPVRPEARARVPYLADGALDTVAVLPPPPRPGSEAEAADRAAYAATRALEGTSRWRLATADVASGAARLLDDFSCAVGRRLDPARLPALMSLLERARLDVVAAVRRPKEHYARVRPHVGNAAPLCVARSVRLARSWSYPSGHTTEGWAFALILAAILPDHATAILRRGRIYGESRIVCGVHWRSDVEAGRSNGAALFAALLGNAAFRADLDRARGEVAGSAGAGPATPPDPEVCAMEDEAAAGPLP</sequence>
<evidence type="ECO:0000256" key="1">
    <source>
        <dbReference type="PIRNR" id="PIRNR000897"/>
    </source>
</evidence>
<reference evidence="5" key="1">
    <citation type="journal article" date="2021" name="Front. Microbiol.">
        <title>Comprehensive Comparative Genomics and Phenotyping of Methylobacterium Species.</title>
        <authorList>
            <person name="Alessa O."/>
            <person name="Ogura Y."/>
            <person name="Fujitani Y."/>
            <person name="Takami H."/>
            <person name="Hayashi T."/>
            <person name="Sahin N."/>
            <person name="Tani A."/>
        </authorList>
    </citation>
    <scope>NUCLEOTIDE SEQUENCE</scope>
    <source>
        <strain evidence="5">KCTC 52305</strain>
    </source>
</reference>
<dbReference type="PRINTS" id="PR00483">
    <property type="entry name" value="BACPHPHTASE"/>
</dbReference>
<comment type="caution">
    <text evidence="5">The sequence shown here is derived from an EMBL/GenBank/DDBJ whole genome shotgun (WGS) entry which is preliminary data.</text>
</comment>
<feature type="region of interest" description="Disordered" evidence="2">
    <location>
        <begin position="252"/>
        <end position="281"/>
    </location>
</feature>
<dbReference type="Gene3D" id="1.20.144.10">
    <property type="entry name" value="Phosphatidic acid phosphatase type 2/haloperoxidase"/>
    <property type="match status" value="1"/>
</dbReference>
<dbReference type="EMBL" id="BPQH01000020">
    <property type="protein sequence ID" value="GJD52606.1"/>
    <property type="molecule type" value="Genomic_DNA"/>
</dbReference>
<dbReference type="SUPFAM" id="SSF48317">
    <property type="entry name" value="Acid phosphatase/Vanadium-dependent haloperoxidase"/>
    <property type="match status" value="1"/>
</dbReference>
<dbReference type="PIRSF" id="PIRSF000897">
    <property type="entry name" value="Acid_Ptase_ClsA"/>
    <property type="match status" value="1"/>
</dbReference>
<comment type="catalytic activity">
    <reaction evidence="1">
        <text>a phosphate monoester + H2O = an alcohol + phosphate</text>
        <dbReference type="Rhea" id="RHEA:15017"/>
        <dbReference type="ChEBI" id="CHEBI:15377"/>
        <dbReference type="ChEBI" id="CHEBI:30879"/>
        <dbReference type="ChEBI" id="CHEBI:43474"/>
        <dbReference type="ChEBI" id="CHEBI:67140"/>
        <dbReference type="EC" id="3.1.3.2"/>
    </reaction>
</comment>
<feature type="domain" description="Phosphatidic acid phosphatase type 2/haloperoxidase" evidence="4">
    <location>
        <begin position="123"/>
        <end position="236"/>
    </location>
</feature>
<keyword evidence="3" id="KW-0732">Signal</keyword>
<dbReference type="RefSeq" id="WP_128564315.1">
    <property type="nucleotide sequence ID" value="NZ_BPQH01000020.1"/>
</dbReference>
<organism evidence="5 6">
    <name type="scientific">Methylobacterium crusticola</name>
    <dbReference type="NCBI Taxonomy" id="1697972"/>
    <lineage>
        <taxon>Bacteria</taxon>
        <taxon>Pseudomonadati</taxon>
        <taxon>Pseudomonadota</taxon>
        <taxon>Alphaproteobacteria</taxon>
        <taxon>Hyphomicrobiales</taxon>
        <taxon>Methylobacteriaceae</taxon>
        <taxon>Methylobacterium</taxon>
    </lineage>
</organism>
<dbReference type="InterPro" id="IPR036938">
    <property type="entry name" value="PAP2/HPO_sf"/>
</dbReference>
<dbReference type="SMART" id="SM00014">
    <property type="entry name" value="acidPPc"/>
    <property type="match status" value="1"/>
</dbReference>
<keyword evidence="1" id="KW-0378">Hydrolase</keyword>
<accession>A0ABQ4R4I9</accession>
<proteinExistence type="inferred from homology"/>
<reference evidence="5" key="2">
    <citation type="submission" date="2021-08" db="EMBL/GenBank/DDBJ databases">
        <authorList>
            <person name="Tani A."/>
            <person name="Ola A."/>
            <person name="Ogura Y."/>
            <person name="Katsura K."/>
            <person name="Hayashi T."/>
        </authorList>
    </citation>
    <scope>NUCLEOTIDE SEQUENCE</scope>
    <source>
        <strain evidence="5">KCTC 52305</strain>
    </source>
</reference>
<evidence type="ECO:0000256" key="3">
    <source>
        <dbReference type="SAM" id="SignalP"/>
    </source>
</evidence>
<dbReference type="InterPro" id="IPR001011">
    <property type="entry name" value="Acid_Pase_classA_bac"/>
</dbReference>
<comment type="similarity">
    <text evidence="1">Belongs to the class A bacterial acid phosphatase family.</text>
</comment>
<evidence type="ECO:0000313" key="6">
    <source>
        <dbReference type="Proteomes" id="UP001055167"/>
    </source>
</evidence>
<feature type="signal peptide" evidence="3">
    <location>
        <begin position="1"/>
        <end position="23"/>
    </location>
</feature>
<evidence type="ECO:0000256" key="2">
    <source>
        <dbReference type="SAM" id="MobiDB-lite"/>
    </source>
</evidence>